<evidence type="ECO:0000256" key="3">
    <source>
        <dbReference type="ARBA" id="ARBA00004496"/>
    </source>
</evidence>
<comment type="similarity">
    <text evidence="14 16">Belongs to the type III pantothenate kinase family.</text>
</comment>
<keyword evidence="12 16" id="KW-0630">Potassium</keyword>
<proteinExistence type="inferred from homology"/>
<keyword evidence="8 16" id="KW-0808">Transferase</keyword>
<feature type="binding site" evidence="16">
    <location>
        <position position="123"/>
    </location>
    <ligand>
        <name>K(+)</name>
        <dbReference type="ChEBI" id="CHEBI:29103"/>
    </ligand>
</feature>
<dbReference type="InterPro" id="IPR004619">
    <property type="entry name" value="Type_III_PanK"/>
</dbReference>
<dbReference type="Proteomes" id="UP000287330">
    <property type="component" value="Unassembled WGS sequence"/>
</dbReference>
<evidence type="ECO:0000256" key="14">
    <source>
        <dbReference type="ARBA" id="ARBA00038036"/>
    </source>
</evidence>
<keyword evidence="11 16" id="KW-0067">ATP-binding</keyword>
<comment type="subcellular location">
    <subcellularLocation>
        <location evidence="3 16">Cytoplasm</location>
    </subcellularLocation>
</comment>
<dbReference type="InterPro" id="IPR043129">
    <property type="entry name" value="ATPase_NBD"/>
</dbReference>
<evidence type="ECO:0000256" key="4">
    <source>
        <dbReference type="ARBA" id="ARBA00005225"/>
    </source>
</evidence>
<keyword evidence="7 16" id="KW-0963">Cytoplasm</keyword>
<comment type="subunit">
    <text evidence="5 16">Homodimer.</text>
</comment>
<comment type="catalytic activity">
    <reaction evidence="1 16">
        <text>(R)-pantothenate + ATP = (R)-4'-phosphopantothenate + ADP + H(+)</text>
        <dbReference type="Rhea" id="RHEA:16373"/>
        <dbReference type="ChEBI" id="CHEBI:10986"/>
        <dbReference type="ChEBI" id="CHEBI:15378"/>
        <dbReference type="ChEBI" id="CHEBI:29032"/>
        <dbReference type="ChEBI" id="CHEBI:30616"/>
        <dbReference type="ChEBI" id="CHEBI:456216"/>
        <dbReference type="EC" id="2.7.1.33"/>
    </reaction>
</comment>
<dbReference type="HAMAP" id="MF_01274">
    <property type="entry name" value="Pantothen_kinase_3"/>
    <property type="match status" value="1"/>
</dbReference>
<dbReference type="RefSeq" id="WP_110575168.1">
    <property type="nucleotide sequence ID" value="NZ_PIPV01000007.1"/>
</dbReference>
<dbReference type="AlphaFoldDB" id="A0A432XUP7"/>
<gene>
    <name evidence="16" type="primary">coaX</name>
    <name evidence="17" type="ORF">CWE25_08995</name>
</gene>
<feature type="binding site" evidence="16">
    <location>
        <begin position="6"/>
        <end position="13"/>
    </location>
    <ligand>
        <name>ATP</name>
        <dbReference type="ChEBI" id="CHEBI:30616"/>
    </ligand>
</feature>
<dbReference type="Gene3D" id="3.30.420.40">
    <property type="match status" value="2"/>
</dbReference>
<feature type="binding site" evidence="16">
    <location>
        <begin position="101"/>
        <end position="104"/>
    </location>
    <ligand>
        <name>substrate</name>
    </ligand>
</feature>
<evidence type="ECO:0000256" key="16">
    <source>
        <dbReference type="HAMAP-Rule" id="MF_01274"/>
    </source>
</evidence>
<keyword evidence="9 16" id="KW-0547">Nucleotide-binding</keyword>
<dbReference type="PANTHER" id="PTHR34265">
    <property type="entry name" value="TYPE III PANTOTHENATE KINASE"/>
    <property type="match status" value="1"/>
</dbReference>
<protein>
    <recommendedName>
        <fullName evidence="15 16">Type III pantothenate kinase</fullName>
        <ecNumber evidence="6 16">2.7.1.33</ecNumber>
    </recommendedName>
    <alternativeName>
        <fullName evidence="16">PanK-III</fullName>
    </alternativeName>
    <alternativeName>
        <fullName evidence="16">Pantothenic acid kinase</fullName>
    </alternativeName>
</protein>
<keyword evidence="10 16" id="KW-0418">Kinase</keyword>
<dbReference type="EMBL" id="PIPV01000007">
    <property type="protein sequence ID" value="RUO52456.1"/>
    <property type="molecule type" value="Genomic_DNA"/>
</dbReference>
<comment type="pathway">
    <text evidence="4 16">Cofactor biosynthesis; coenzyme A biosynthesis; CoA from (R)-pantothenate: step 1/5.</text>
</comment>
<sequence>MRLVIDNGNTRTKLAIYQNNELIHEYKYVNAELLSNERWLDDLKDVSIAIETAFGCSVANQEVREAIERGLHVLSIEVEWLGSAGTWRDVKNAYAEPKKLGADRWFALLGYRVEAHNHCMIIDAGTAMTIDWMDASGCHLGGWIIPGRRLMHESMHQKTALVKGELAEDCFREPANNTATAMSYGVHYALVGAISQGLHVSRQQFADEPFDVVVTGGDGERLIQSLSCIEPISYIRKDDLVFKGLLAAADSEL</sequence>
<organism evidence="17 18">
    <name type="scientific">Idiomarina fontislapidosi</name>
    <dbReference type="NCBI Taxonomy" id="263723"/>
    <lineage>
        <taxon>Bacteria</taxon>
        <taxon>Pseudomonadati</taxon>
        <taxon>Pseudomonadota</taxon>
        <taxon>Gammaproteobacteria</taxon>
        <taxon>Alteromonadales</taxon>
        <taxon>Idiomarinaceae</taxon>
        <taxon>Idiomarina</taxon>
    </lineage>
</organism>
<reference evidence="18" key="1">
    <citation type="journal article" date="2018" name="Front. Microbiol.">
        <title>Genome-Based Analysis Reveals the Taxonomy and Diversity of the Family Idiomarinaceae.</title>
        <authorList>
            <person name="Liu Y."/>
            <person name="Lai Q."/>
            <person name="Shao Z."/>
        </authorList>
    </citation>
    <scope>NUCLEOTIDE SEQUENCE [LARGE SCALE GENOMIC DNA]</scope>
    <source>
        <strain evidence="18">F23</strain>
    </source>
</reference>
<dbReference type="GO" id="GO:0005737">
    <property type="term" value="C:cytoplasm"/>
    <property type="evidence" value="ECO:0007669"/>
    <property type="project" value="UniProtKB-SubCell"/>
</dbReference>
<dbReference type="NCBIfam" id="TIGR00671">
    <property type="entry name" value="baf"/>
    <property type="match status" value="1"/>
</dbReference>
<evidence type="ECO:0000313" key="17">
    <source>
        <dbReference type="EMBL" id="RUO52456.1"/>
    </source>
</evidence>
<keyword evidence="16" id="KW-0479">Metal-binding</keyword>
<evidence type="ECO:0000256" key="10">
    <source>
        <dbReference type="ARBA" id="ARBA00022777"/>
    </source>
</evidence>
<dbReference type="PANTHER" id="PTHR34265:SF1">
    <property type="entry name" value="TYPE III PANTOTHENATE KINASE"/>
    <property type="match status" value="1"/>
</dbReference>
<dbReference type="Pfam" id="PF03309">
    <property type="entry name" value="Pan_kinase"/>
    <property type="match status" value="1"/>
</dbReference>
<comment type="function">
    <text evidence="16">Catalyzes the phosphorylation of pantothenate (Pan), the first step in CoA biosynthesis.</text>
</comment>
<evidence type="ECO:0000256" key="15">
    <source>
        <dbReference type="ARBA" id="ARBA00040883"/>
    </source>
</evidence>
<evidence type="ECO:0000256" key="1">
    <source>
        <dbReference type="ARBA" id="ARBA00001206"/>
    </source>
</evidence>
<keyword evidence="13 16" id="KW-0173">Coenzyme A biosynthesis</keyword>
<evidence type="ECO:0000256" key="9">
    <source>
        <dbReference type="ARBA" id="ARBA00022741"/>
    </source>
</evidence>
<evidence type="ECO:0000256" key="6">
    <source>
        <dbReference type="ARBA" id="ARBA00012102"/>
    </source>
</evidence>
<feature type="binding site" evidence="16">
    <location>
        <position position="178"/>
    </location>
    <ligand>
        <name>substrate</name>
    </ligand>
</feature>
<dbReference type="GO" id="GO:0015937">
    <property type="term" value="P:coenzyme A biosynthetic process"/>
    <property type="evidence" value="ECO:0007669"/>
    <property type="project" value="UniProtKB-UniRule"/>
</dbReference>
<dbReference type="GO" id="GO:0004594">
    <property type="term" value="F:pantothenate kinase activity"/>
    <property type="evidence" value="ECO:0007669"/>
    <property type="project" value="UniProtKB-UniRule"/>
</dbReference>
<comment type="cofactor">
    <cofactor evidence="16">
        <name>NH4(+)</name>
        <dbReference type="ChEBI" id="CHEBI:28938"/>
    </cofactor>
    <cofactor evidence="16">
        <name>K(+)</name>
        <dbReference type="ChEBI" id="CHEBI:29103"/>
    </cofactor>
    <text evidence="16">A monovalent cation. Ammonium or potassium.</text>
</comment>
<feature type="binding site" evidence="16">
    <location>
        <position position="126"/>
    </location>
    <ligand>
        <name>ATP</name>
        <dbReference type="ChEBI" id="CHEBI:30616"/>
    </ligand>
</feature>
<evidence type="ECO:0000256" key="5">
    <source>
        <dbReference type="ARBA" id="ARBA00011738"/>
    </source>
</evidence>
<evidence type="ECO:0000256" key="7">
    <source>
        <dbReference type="ARBA" id="ARBA00022490"/>
    </source>
</evidence>
<evidence type="ECO:0000256" key="2">
    <source>
        <dbReference type="ARBA" id="ARBA00001958"/>
    </source>
</evidence>
<dbReference type="SUPFAM" id="SSF53067">
    <property type="entry name" value="Actin-like ATPase domain"/>
    <property type="match status" value="2"/>
</dbReference>
<dbReference type="UniPathway" id="UPA00241">
    <property type="reaction ID" value="UER00352"/>
</dbReference>
<comment type="cofactor">
    <cofactor evidence="2">
        <name>K(+)</name>
        <dbReference type="ChEBI" id="CHEBI:29103"/>
    </cofactor>
</comment>
<keyword evidence="18" id="KW-1185">Reference proteome</keyword>
<feature type="active site" description="Proton acceptor" evidence="16">
    <location>
        <position position="103"/>
    </location>
</feature>
<evidence type="ECO:0000256" key="12">
    <source>
        <dbReference type="ARBA" id="ARBA00022958"/>
    </source>
</evidence>
<feature type="binding site" evidence="16">
    <location>
        <position position="94"/>
    </location>
    <ligand>
        <name>substrate</name>
    </ligand>
</feature>
<evidence type="ECO:0000313" key="18">
    <source>
        <dbReference type="Proteomes" id="UP000287330"/>
    </source>
</evidence>
<dbReference type="GO" id="GO:0005524">
    <property type="term" value="F:ATP binding"/>
    <property type="evidence" value="ECO:0007669"/>
    <property type="project" value="UniProtKB-UniRule"/>
</dbReference>
<name>A0A432XUP7_9GAMM</name>
<dbReference type="EC" id="2.7.1.33" evidence="6 16"/>
<accession>A0A432XUP7</accession>
<dbReference type="CDD" id="cd24015">
    <property type="entry name" value="ASKHA_NBD_PanK-III"/>
    <property type="match status" value="1"/>
</dbReference>
<evidence type="ECO:0000256" key="13">
    <source>
        <dbReference type="ARBA" id="ARBA00022993"/>
    </source>
</evidence>
<evidence type="ECO:0000256" key="8">
    <source>
        <dbReference type="ARBA" id="ARBA00022679"/>
    </source>
</evidence>
<comment type="caution">
    <text evidence="17">The sequence shown here is derived from an EMBL/GenBank/DDBJ whole genome shotgun (WGS) entry which is preliminary data.</text>
</comment>
<dbReference type="OrthoDB" id="9781305at2"/>
<dbReference type="GO" id="GO:0046872">
    <property type="term" value="F:metal ion binding"/>
    <property type="evidence" value="ECO:0007669"/>
    <property type="project" value="UniProtKB-KW"/>
</dbReference>
<evidence type="ECO:0000256" key="11">
    <source>
        <dbReference type="ARBA" id="ARBA00022840"/>
    </source>
</evidence>